<organism evidence="1 2">
    <name type="scientific">Datura stramonium</name>
    <name type="common">Jimsonweed</name>
    <name type="synonym">Common thornapple</name>
    <dbReference type="NCBI Taxonomy" id="4076"/>
    <lineage>
        <taxon>Eukaryota</taxon>
        <taxon>Viridiplantae</taxon>
        <taxon>Streptophyta</taxon>
        <taxon>Embryophyta</taxon>
        <taxon>Tracheophyta</taxon>
        <taxon>Spermatophyta</taxon>
        <taxon>Magnoliopsida</taxon>
        <taxon>eudicotyledons</taxon>
        <taxon>Gunneridae</taxon>
        <taxon>Pentapetalae</taxon>
        <taxon>asterids</taxon>
        <taxon>lamiids</taxon>
        <taxon>Solanales</taxon>
        <taxon>Solanaceae</taxon>
        <taxon>Solanoideae</taxon>
        <taxon>Datureae</taxon>
        <taxon>Datura</taxon>
    </lineage>
</organism>
<keyword evidence="2" id="KW-1185">Reference proteome</keyword>
<gene>
    <name evidence="1" type="ORF">HAX54_031285</name>
</gene>
<evidence type="ECO:0000313" key="1">
    <source>
        <dbReference type="EMBL" id="MCD9643653.1"/>
    </source>
</evidence>
<protein>
    <submittedName>
        <fullName evidence="1">Uncharacterized protein</fullName>
    </submittedName>
</protein>
<dbReference type="EMBL" id="JACEIK010003951">
    <property type="protein sequence ID" value="MCD9643653.1"/>
    <property type="molecule type" value="Genomic_DNA"/>
</dbReference>
<evidence type="ECO:0000313" key="2">
    <source>
        <dbReference type="Proteomes" id="UP000823775"/>
    </source>
</evidence>
<dbReference type="Proteomes" id="UP000823775">
    <property type="component" value="Unassembled WGS sequence"/>
</dbReference>
<accession>A0ABS8V9D6</accession>
<sequence length="229" mass="25206">MENTIEVVLEKVISTDSGVQELRSELLDLTTIVKNDDVAIQQLKDRMNMLALQVPVQQVTKETKVSPPQPNMDEQTFGWEMEEEILEETFSSLFLRGEEWEEVKGGQGVTDASEAEHRCKSAGCRPSTEDKAVHGIIWEAIGDSSAQAIDMPPVSTSVPGSNRHIGVSPGEMSVSIRMTLKDVSLSVIRSRTLGNHVELPTRSLLPTASETTSWHFDAATCSWGSRPNN</sequence>
<name>A0ABS8V9D6_DATST</name>
<proteinExistence type="predicted"/>
<comment type="caution">
    <text evidence="1">The sequence shown here is derived from an EMBL/GenBank/DDBJ whole genome shotgun (WGS) entry which is preliminary data.</text>
</comment>
<reference evidence="1 2" key="1">
    <citation type="journal article" date="2021" name="BMC Genomics">
        <title>Datura genome reveals duplications of psychoactive alkaloid biosynthetic genes and high mutation rate following tissue culture.</title>
        <authorList>
            <person name="Rajewski A."/>
            <person name="Carter-House D."/>
            <person name="Stajich J."/>
            <person name="Litt A."/>
        </authorList>
    </citation>
    <scope>NUCLEOTIDE SEQUENCE [LARGE SCALE GENOMIC DNA]</scope>
    <source>
        <strain evidence="1">AR-01</strain>
    </source>
</reference>